<protein>
    <recommendedName>
        <fullName evidence="2">Kinetochore protein Sos7 coiled-coil domain-containing protein</fullName>
    </recommendedName>
</protein>
<dbReference type="PANTHER" id="PTHR37329:SF1">
    <property type="entry name" value="KINETOCHORE PROTEIN SOS7"/>
    <property type="match status" value="1"/>
</dbReference>
<feature type="domain" description="Kinetochore protein Sos7 coiled-coil" evidence="2">
    <location>
        <begin position="89"/>
        <end position="159"/>
    </location>
</feature>
<evidence type="ECO:0000259" key="2">
    <source>
        <dbReference type="Pfam" id="PF20882"/>
    </source>
</evidence>
<dbReference type="InterPro" id="IPR048781">
    <property type="entry name" value="Sos7_CC"/>
</dbReference>
<feature type="coiled-coil region" evidence="1">
    <location>
        <begin position="122"/>
        <end position="156"/>
    </location>
</feature>
<sequence length="300" mass="34464">MLQTLVSLGIASTVDVPLTIAATETALTELNDIFDKYAFKFRAFVLTAKVSDDTSSSNDKSRPRNSDGLEIDSNITLTAVTDELAASLELYPKLRFKYLEQEAKLLYLRDVFDIENMQMGDIEAEEKYLKEYKTELRELKDEIRVLLEEIEGAVQRVTKGWEENQKNLSELEKLPQDLSELDRAIKEEITRFEGDDETMHLPLNDTEALIRNLELEKSALGIEIRHLDNNVILGGKQQMEKLGRELEPMVMDYAELVGVVKQEKELREQVREKGQEDRNVEGRWNKAVIEGMKQMFDMVA</sequence>
<dbReference type="GO" id="GO:0051315">
    <property type="term" value="P:attachment of mitotic spindle microtubules to kinetochore"/>
    <property type="evidence" value="ECO:0007669"/>
    <property type="project" value="TreeGrafter"/>
</dbReference>
<keyword evidence="4" id="KW-1185">Reference proteome</keyword>
<keyword evidence="1" id="KW-0175">Coiled coil</keyword>
<proteinExistence type="predicted"/>
<dbReference type="Pfam" id="PF20882">
    <property type="entry name" value="Sos7"/>
    <property type="match status" value="1"/>
</dbReference>
<feature type="coiled-coil region" evidence="1">
    <location>
        <begin position="203"/>
        <end position="230"/>
    </location>
</feature>
<dbReference type="STRING" id="1051890.A0A3N4LDL9"/>
<name>A0A3N4LDL9_9PEZI</name>
<dbReference type="EMBL" id="ML121565">
    <property type="protein sequence ID" value="RPB20984.1"/>
    <property type="molecule type" value="Genomic_DNA"/>
</dbReference>
<dbReference type="InParanoid" id="A0A3N4LDL9"/>
<accession>A0A3N4LDL9</accession>
<evidence type="ECO:0000313" key="3">
    <source>
        <dbReference type="EMBL" id="RPB20984.1"/>
    </source>
</evidence>
<organism evidence="3 4">
    <name type="scientific">Terfezia boudieri ATCC MYA-4762</name>
    <dbReference type="NCBI Taxonomy" id="1051890"/>
    <lineage>
        <taxon>Eukaryota</taxon>
        <taxon>Fungi</taxon>
        <taxon>Dikarya</taxon>
        <taxon>Ascomycota</taxon>
        <taxon>Pezizomycotina</taxon>
        <taxon>Pezizomycetes</taxon>
        <taxon>Pezizales</taxon>
        <taxon>Pezizaceae</taxon>
        <taxon>Terfezia</taxon>
    </lineage>
</organism>
<evidence type="ECO:0000256" key="1">
    <source>
        <dbReference type="SAM" id="Coils"/>
    </source>
</evidence>
<dbReference type="OrthoDB" id="18959at2759"/>
<dbReference type="Proteomes" id="UP000267821">
    <property type="component" value="Unassembled WGS sequence"/>
</dbReference>
<reference evidence="3 4" key="1">
    <citation type="journal article" date="2018" name="Nat. Ecol. Evol.">
        <title>Pezizomycetes genomes reveal the molecular basis of ectomycorrhizal truffle lifestyle.</title>
        <authorList>
            <person name="Murat C."/>
            <person name="Payen T."/>
            <person name="Noel B."/>
            <person name="Kuo A."/>
            <person name="Morin E."/>
            <person name="Chen J."/>
            <person name="Kohler A."/>
            <person name="Krizsan K."/>
            <person name="Balestrini R."/>
            <person name="Da Silva C."/>
            <person name="Montanini B."/>
            <person name="Hainaut M."/>
            <person name="Levati E."/>
            <person name="Barry K.W."/>
            <person name="Belfiori B."/>
            <person name="Cichocki N."/>
            <person name="Clum A."/>
            <person name="Dockter R.B."/>
            <person name="Fauchery L."/>
            <person name="Guy J."/>
            <person name="Iotti M."/>
            <person name="Le Tacon F."/>
            <person name="Lindquist E.A."/>
            <person name="Lipzen A."/>
            <person name="Malagnac F."/>
            <person name="Mello A."/>
            <person name="Molinier V."/>
            <person name="Miyauchi S."/>
            <person name="Poulain J."/>
            <person name="Riccioni C."/>
            <person name="Rubini A."/>
            <person name="Sitrit Y."/>
            <person name="Splivallo R."/>
            <person name="Traeger S."/>
            <person name="Wang M."/>
            <person name="Zifcakova L."/>
            <person name="Wipf D."/>
            <person name="Zambonelli A."/>
            <person name="Paolocci F."/>
            <person name="Nowrousian M."/>
            <person name="Ottonello S."/>
            <person name="Baldrian P."/>
            <person name="Spatafora J.W."/>
            <person name="Henrissat B."/>
            <person name="Nagy L.G."/>
            <person name="Aury J.M."/>
            <person name="Wincker P."/>
            <person name="Grigoriev I.V."/>
            <person name="Bonfante P."/>
            <person name="Martin F.M."/>
        </authorList>
    </citation>
    <scope>NUCLEOTIDE SEQUENCE [LARGE SCALE GENOMIC DNA]</scope>
    <source>
        <strain evidence="3 4">ATCC MYA-4762</strain>
    </source>
</reference>
<dbReference type="PANTHER" id="PTHR37329">
    <property type="entry name" value="KINETOCHORE PROTEIN SOS7"/>
    <property type="match status" value="1"/>
</dbReference>
<gene>
    <name evidence="3" type="ORF">L211DRAFT_841142</name>
</gene>
<dbReference type="AlphaFoldDB" id="A0A3N4LDL9"/>
<dbReference type="GO" id="GO:0000776">
    <property type="term" value="C:kinetochore"/>
    <property type="evidence" value="ECO:0007669"/>
    <property type="project" value="InterPro"/>
</dbReference>
<dbReference type="InterPro" id="IPR037475">
    <property type="entry name" value="Sos7"/>
</dbReference>
<evidence type="ECO:0000313" key="4">
    <source>
        <dbReference type="Proteomes" id="UP000267821"/>
    </source>
</evidence>
<dbReference type="GO" id="GO:0034501">
    <property type="term" value="P:protein localization to kinetochore"/>
    <property type="evidence" value="ECO:0007669"/>
    <property type="project" value="InterPro"/>
</dbReference>